<organism evidence="2">
    <name type="scientific">viral metagenome</name>
    <dbReference type="NCBI Taxonomy" id="1070528"/>
    <lineage>
        <taxon>unclassified sequences</taxon>
        <taxon>metagenomes</taxon>
        <taxon>organismal metagenomes</taxon>
    </lineage>
</organism>
<protein>
    <submittedName>
        <fullName evidence="2">Uncharacterized protein</fullName>
    </submittedName>
</protein>
<proteinExistence type="predicted"/>
<feature type="compositionally biased region" description="Basic and acidic residues" evidence="1">
    <location>
        <begin position="1"/>
        <end position="12"/>
    </location>
</feature>
<name>A0A6C0C1D0_9ZZZZ</name>
<feature type="compositionally biased region" description="Basic residues" evidence="1">
    <location>
        <begin position="47"/>
        <end position="84"/>
    </location>
</feature>
<reference evidence="2" key="1">
    <citation type="journal article" date="2020" name="Nature">
        <title>Giant virus diversity and host interactions through global metagenomics.</title>
        <authorList>
            <person name="Schulz F."/>
            <person name="Roux S."/>
            <person name="Paez-Espino D."/>
            <person name="Jungbluth S."/>
            <person name="Walsh D.A."/>
            <person name="Denef V.J."/>
            <person name="McMahon K.D."/>
            <person name="Konstantinidis K.T."/>
            <person name="Eloe-Fadrosh E.A."/>
            <person name="Kyrpides N.C."/>
            <person name="Woyke T."/>
        </authorList>
    </citation>
    <scope>NUCLEOTIDE SEQUENCE</scope>
    <source>
        <strain evidence="2">GVMAG-M-3300020182-84</strain>
    </source>
</reference>
<dbReference type="AlphaFoldDB" id="A0A6C0C1D0"/>
<accession>A0A6C0C1D0</accession>
<evidence type="ECO:0000313" key="2">
    <source>
        <dbReference type="EMBL" id="QHS98190.1"/>
    </source>
</evidence>
<sequence length="117" mass="13101">MRQAKAMKETKMEGGNPIPDTSSQETQSAGDETPAESPEGFAPFTGGKRKTMRKSMRKHKGKSMRKHKGKSMRKHKGKSMRKYKKKGGFLSAEVATPLLFLTANTMVKKNSTRKQKK</sequence>
<feature type="compositionally biased region" description="Polar residues" evidence="1">
    <location>
        <begin position="19"/>
        <end position="30"/>
    </location>
</feature>
<dbReference type="EMBL" id="MN739312">
    <property type="protein sequence ID" value="QHS98190.1"/>
    <property type="molecule type" value="Genomic_DNA"/>
</dbReference>
<evidence type="ECO:0000256" key="1">
    <source>
        <dbReference type="SAM" id="MobiDB-lite"/>
    </source>
</evidence>
<feature type="region of interest" description="Disordered" evidence="1">
    <location>
        <begin position="1"/>
        <end position="84"/>
    </location>
</feature>